<dbReference type="Proteomes" id="UP000235965">
    <property type="component" value="Unassembled WGS sequence"/>
</dbReference>
<evidence type="ECO:0000256" key="12">
    <source>
        <dbReference type="SAM" id="Phobius"/>
    </source>
</evidence>
<evidence type="ECO:0000256" key="3">
    <source>
        <dbReference type="ARBA" id="ARBA00015843"/>
    </source>
</evidence>
<comment type="caution">
    <text evidence="13">The sequence shown here is derived from an EMBL/GenBank/DDBJ whole genome shotgun (WGS) entry which is preliminary data.</text>
</comment>
<evidence type="ECO:0000313" key="14">
    <source>
        <dbReference type="Proteomes" id="UP000235965"/>
    </source>
</evidence>
<proteinExistence type="inferred from homology"/>
<keyword evidence="14" id="KW-1185">Reference proteome</keyword>
<dbReference type="PANTHER" id="PTHR13050">
    <property type="entry name" value="USE1-LIKE PROTEIN"/>
    <property type="match status" value="1"/>
</dbReference>
<keyword evidence="5 12" id="KW-0812">Transmembrane</keyword>
<evidence type="ECO:0000313" key="13">
    <source>
        <dbReference type="EMBL" id="PNF17476.1"/>
    </source>
</evidence>
<dbReference type="InParanoid" id="A0A2J7PMC2"/>
<dbReference type="AlphaFoldDB" id="A0A2J7PMC2"/>
<feature type="transmembrane region" description="Helical" evidence="12">
    <location>
        <begin position="219"/>
        <end position="239"/>
    </location>
</feature>
<protein>
    <recommendedName>
        <fullName evidence="3">Vesicle transport protein USE1</fullName>
    </recommendedName>
    <alternativeName>
        <fullName evidence="11">USE1-like protein</fullName>
    </alternativeName>
</protein>
<evidence type="ECO:0000256" key="8">
    <source>
        <dbReference type="ARBA" id="ARBA00022927"/>
    </source>
</evidence>
<dbReference type="Pfam" id="PF09753">
    <property type="entry name" value="Use1"/>
    <property type="match status" value="1"/>
</dbReference>
<dbReference type="OrthoDB" id="4506189at2759"/>
<name>A0A2J7PMC2_9NEOP</name>
<dbReference type="STRING" id="105785.A0A2J7PMC2"/>
<keyword evidence="4" id="KW-0813">Transport</keyword>
<dbReference type="FunCoup" id="A0A2J7PMC2">
    <property type="interactions" value="1691"/>
</dbReference>
<dbReference type="EMBL" id="NEVH01024189">
    <property type="protein sequence ID" value="PNF17476.1"/>
    <property type="molecule type" value="Genomic_DNA"/>
</dbReference>
<evidence type="ECO:0000256" key="7">
    <source>
        <dbReference type="ARBA" id="ARBA00022892"/>
    </source>
</evidence>
<keyword evidence="8" id="KW-0653">Protein transport</keyword>
<comment type="subcellular location">
    <subcellularLocation>
        <location evidence="1">Endoplasmic reticulum membrane</location>
        <topology evidence="1">Single-pass type IV membrane protein</topology>
    </subcellularLocation>
</comment>
<organism evidence="13 14">
    <name type="scientific">Cryptotermes secundus</name>
    <dbReference type="NCBI Taxonomy" id="105785"/>
    <lineage>
        <taxon>Eukaryota</taxon>
        <taxon>Metazoa</taxon>
        <taxon>Ecdysozoa</taxon>
        <taxon>Arthropoda</taxon>
        <taxon>Hexapoda</taxon>
        <taxon>Insecta</taxon>
        <taxon>Pterygota</taxon>
        <taxon>Neoptera</taxon>
        <taxon>Polyneoptera</taxon>
        <taxon>Dictyoptera</taxon>
        <taxon>Blattodea</taxon>
        <taxon>Blattoidea</taxon>
        <taxon>Termitoidae</taxon>
        <taxon>Kalotermitidae</taxon>
        <taxon>Cryptotermitinae</taxon>
        <taxon>Cryptotermes</taxon>
    </lineage>
</organism>
<dbReference type="PANTHER" id="PTHR13050:SF7">
    <property type="entry name" value="VESICLE TRANSPORT PROTEIN USE1"/>
    <property type="match status" value="1"/>
</dbReference>
<evidence type="ECO:0000256" key="1">
    <source>
        <dbReference type="ARBA" id="ARBA00004163"/>
    </source>
</evidence>
<comment type="similarity">
    <text evidence="2">Belongs to the USE1 family.</text>
</comment>
<evidence type="ECO:0000256" key="4">
    <source>
        <dbReference type="ARBA" id="ARBA00022448"/>
    </source>
</evidence>
<dbReference type="GO" id="GO:0005789">
    <property type="term" value="C:endoplasmic reticulum membrane"/>
    <property type="evidence" value="ECO:0007669"/>
    <property type="project" value="UniProtKB-SubCell"/>
</dbReference>
<evidence type="ECO:0000256" key="6">
    <source>
        <dbReference type="ARBA" id="ARBA00022824"/>
    </source>
</evidence>
<evidence type="ECO:0000256" key="2">
    <source>
        <dbReference type="ARBA" id="ARBA00007891"/>
    </source>
</evidence>
<keyword evidence="9 12" id="KW-1133">Transmembrane helix</keyword>
<dbReference type="GO" id="GO:0031201">
    <property type="term" value="C:SNARE complex"/>
    <property type="evidence" value="ECO:0007669"/>
    <property type="project" value="TreeGrafter"/>
</dbReference>
<gene>
    <name evidence="13" type="primary">use1</name>
    <name evidence="13" type="ORF">B7P43_G18325</name>
</gene>
<evidence type="ECO:0000256" key="10">
    <source>
        <dbReference type="ARBA" id="ARBA00023136"/>
    </source>
</evidence>
<dbReference type="GO" id="GO:0015031">
    <property type="term" value="P:protein transport"/>
    <property type="evidence" value="ECO:0007669"/>
    <property type="project" value="UniProtKB-KW"/>
</dbReference>
<dbReference type="InterPro" id="IPR019150">
    <property type="entry name" value="Vesicle_transport_protein_Use1"/>
</dbReference>
<dbReference type="GO" id="GO:0006890">
    <property type="term" value="P:retrograde vesicle-mediated transport, Golgi to endoplasmic reticulum"/>
    <property type="evidence" value="ECO:0007669"/>
    <property type="project" value="TreeGrafter"/>
</dbReference>
<keyword evidence="6" id="KW-0256">Endoplasmic reticulum</keyword>
<evidence type="ECO:0000256" key="5">
    <source>
        <dbReference type="ARBA" id="ARBA00022692"/>
    </source>
</evidence>
<sequence>MMGQSRLEVNLRRLLSQCESMAKEDPLKDWRLDKYVAALDEMVINLQKLPNKLSKDTMAEYVRRILFLKGIIETHKLTNPAEKVAATQLLSYGPATSSEAITKEIHQTTTSKYTRELRDQLFQNEKRTEDRLRQRKQKSTGEDLDALLKYHHSMQEKIADDMLLLARNLKEQSQLASSIIRKDTETVEKSSHIADHNFSSLKVESERLEEHSQRACKCWIWVMILVVIIIFICKLLTVISTKYL</sequence>
<keyword evidence="7" id="KW-0931">ER-Golgi transport</keyword>
<dbReference type="CDD" id="cd15860">
    <property type="entry name" value="SNARE_USE1"/>
    <property type="match status" value="1"/>
</dbReference>
<evidence type="ECO:0000256" key="11">
    <source>
        <dbReference type="ARBA" id="ARBA00032711"/>
    </source>
</evidence>
<reference evidence="13 14" key="1">
    <citation type="submission" date="2017-12" db="EMBL/GenBank/DDBJ databases">
        <title>Hemimetabolous genomes reveal molecular basis of termite eusociality.</title>
        <authorList>
            <person name="Harrison M.C."/>
            <person name="Jongepier E."/>
            <person name="Robertson H.M."/>
            <person name="Arning N."/>
            <person name="Bitard-Feildel T."/>
            <person name="Chao H."/>
            <person name="Childers C.P."/>
            <person name="Dinh H."/>
            <person name="Doddapaneni H."/>
            <person name="Dugan S."/>
            <person name="Gowin J."/>
            <person name="Greiner C."/>
            <person name="Han Y."/>
            <person name="Hu H."/>
            <person name="Hughes D.S.T."/>
            <person name="Huylmans A.-K."/>
            <person name="Kemena C."/>
            <person name="Kremer L.P.M."/>
            <person name="Lee S.L."/>
            <person name="Lopez-Ezquerra A."/>
            <person name="Mallet L."/>
            <person name="Monroy-Kuhn J.M."/>
            <person name="Moser A."/>
            <person name="Murali S.C."/>
            <person name="Muzny D.M."/>
            <person name="Otani S."/>
            <person name="Piulachs M.-D."/>
            <person name="Poelchau M."/>
            <person name="Qu J."/>
            <person name="Schaub F."/>
            <person name="Wada-Katsumata A."/>
            <person name="Worley K.C."/>
            <person name="Xie Q."/>
            <person name="Ylla G."/>
            <person name="Poulsen M."/>
            <person name="Gibbs R.A."/>
            <person name="Schal C."/>
            <person name="Richards S."/>
            <person name="Belles X."/>
            <person name="Korb J."/>
            <person name="Bornberg-Bauer E."/>
        </authorList>
    </citation>
    <scope>NUCLEOTIDE SEQUENCE [LARGE SCALE GENOMIC DNA]</scope>
    <source>
        <tissue evidence="13">Whole body</tissue>
    </source>
</reference>
<accession>A0A2J7PMC2</accession>
<evidence type="ECO:0000256" key="9">
    <source>
        <dbReference type="ARBA" id="ARBA00022989"/>
    </source>
</evidence>
<dbReference type="GO" id="GO:0005484">
    <property type="term" value="F:SNAP receptor activity"/>
    <property type="evidence" value="ECO:0007669"/>
    <property type="project" value="TreeGrafter"/>
</dbReference>
<keyword evidence="10 12" id="KW-0472">Membrane</keyword>